<evidence type="ECO:0000313" key="2">
    <source>
        <dbReference type="Proteomes" id="UP000476332"/>
    </source>
</evidence>
<comment type="caution">
    <text evidence="1">The sequence shown here is derived from an EMBL/GenBank/DDBJ whole genome shotgun (WGS) entry which is preliminary data.</text>
</comment>
<protein>
    <submittedName>
        <fullName evidence="1">Diacylglycerol kinase</fullName>
    </submittedName>
</protein>
<reference evidence="1 2" key="1">
    <citation type="submission" date="2020-01" db="EMBL/GenBank/DDBJ databases">
        <title>Genomes of bacteria type strains.</title>
        <authorList>
            <person name="Chen J."/>
            <person name="Zhu S."/>
            <person name="Chen J."/>
        </authorList>
    </citation>
    <scope>NUCLEOTIDE SEQUENCE [LARGE SCALE GENOMIC DNA]</scope>
    <source>
        <strain evidence="1 2">KCTC 52919</strain>
    </source>
</reference>
<dbReference type="Proteomes" id="UP000476332">
    <property type="component" value="Unassembled WGS sequence"/>
</dbReference>
<keyword evidence="1" id="KW-0418">Kinase</keyword>
<evidence type="ECO:0000313" key="1">
    <source>
        <dbReference type="EMBL" id="NDV88271.1"/>
    </source>
</evidence>
<dbReference type="InterPro" id="IPR024072">
    <property type="entry name" value="DHFR-like_dom_sf"/>
</dbReference>
<dbReference type="RefSeq" id="WP_163045102.1">
    <property type="nucleotide sequence ID" value="NZ_JAAAMJ010000014.1"/>
</dbReference>
<dbReference type="SUPFAM" id="SSF53597">
    <property type="entry name" value="Dihydrofolate reductase-like"/>
    <property type="match status" value="1"/>
</dbReference>
<dbReference type="Gene3D" id="3.40.430.10">
    <property type="entry name" value="Dihydrofolate Reductase, subunit A"/>
    <property type="match status" value="1"/>
</dbReference>
<organism evidence="1 2">
    <name type="scientific">Aurantimonas aggregata</name>
    <dbReference type="NCBI Taxonomy" id="2047720"/>
    <lineage>
        <taxon>Bacteria</taxon>
        <taxon>Pseudomonadati</taxon>
        <taxon>Pseudomonadota</taxon>
        <taxon>Alphaproteobacteria</taxon>
        <taxon>Hyphomicrobiales</taxon>
        <taxon>Aurantimonadaceae</taxon>
        <taxon>Aurantimonas</taxon>
    </lineage>
</organism>
<keyword evidence="1" id="KW-0808">Transferase</keyword>
<accession>A0A6L9MKH5</accession>
<keyword evidence="2" id="KW-1185">Reference proteome</keyword>
<sequence>MADVRVICAIGRSGQLGLDGGMPWEGRPERAFTEDVERFFEITRGHVLIAGPRTIASFPDFAHEHRTLVEIRSSDEPEEVLSRFADRVVYVGGGPAVWDVYARFVRHWDINTLPYDGEADTWFDPAWLLAGGTRRQSPG</sequence>
<name>A0A6L9MKH5_9HYPH</name>
<dbReference type="EMBL" id="JAAAMJ010000014">
    <property type="protein sequence ID" value="NDV88271.1"/>
    <property type="molecule type" value="Genomic_DNA"/>
</dbReference>
<dbReference type="AlphaFoldDB" id="A0A6L9MKH5"/>
<gene>
    <name evidence="1" type="ORF">GTW51_16345</name>
</gene>
<dbReference type="GO" id="GO:0016301">
    <property type="term" value="F:kinase activity"/>
    <property type="evidence" value="ECO:0007669"/>
    <property type="project" value="UniProtKB-KW"/>
</dbReference>
<proteinExistence type="predicted"/>